<protein>
    <submittedName>
        <fullName evidence="9">Type II secretion system F family protein</fullName>
    </submittedName>
</protein>
<feature type="transmembrane region" description="Helical" evidence="6">
    <location>
        <begin position="335"/>
        <end position="358"/>
    </location>
</feature>
<dbReference type="InterPro" id="IPR036465">
    <property type="entry name" value="vWFA_dom_sf"/>
</dbReference>
<dbReference type="PANTHER" id="PTHR35007:SF1">
    <property type="entry name" value="PILUS ASSEMBLY PROTEIN"/>
    <property type="match status" value="1"/>
</dbReference>
<evidence type="ECO:0000256" key="3">
    <source>
        <dbReference type="ARBA" id="ARBA00022692"/>
    </source>
</evidence>
<sequence length="655" mass="68749">MTGPFLRGRRVTALVAALGVVLGALMLGSPARAADAGGARITHFEQTDGGVRMLVSVPTDATPDLSGVTVTIDGDPAKATAEQAQSHAVVRRTAILAIDTSDSMRGKRLAAAKTAAEEYVTTLPHDVYLGIVTFAGDVTTALAPSQDRAKASSIIDGLTLSHGTKLYDGVGAAIDLAGPQGQRSLLVLTDGADVGSSATLAQTATAVTRAKVLIDTVAVDESDSALTALHRLVRPADGDVLEADPATLQQRFEAEADALSRQLVVTATLPAGFTGTSGQVAVRIPTEAGSALTASALDTELRSGSTTTTASTTAVAASTVLPSSSTTRGIVLPGWAMYAGAAVVGLGLLLLLLALVPVRRAVESPEQRILTYTAKHARTPTPSANKSDTDHVIASAKKAADDLLRRNRGLEARISRRLEAAGSPLKPAEWLLLHLGVAVGVALLGLLVGGVLGGFIFLLLGAVGPWFYLGLRRSRLQKKFSAILPDTLQLISGSLSAGLSLAQAVDTVVREGQEPIASEFKRVLIENRLGVSLEDALEGIAERFQSKDFAWVVMAIKIQRQVGGNLAELLDTVAGTMRERQYLRRQVDALAAEGKLSAIVLGALPPLFLVYLLLTNRKYVMPLFNDPRGLVMFVGAILWLLVGIFWMKKLVKVEV</sequence>
<feature type="signal peptide" evidence="7">
    <location>
        <begin position="1"/>
        <end position="33"/>
    </location>
</feature>
<evidence type="ECO:0000256" key="4">
    <source>
        <dbReference type="ARBA" id="ARBA00022989"/>
    </source>
</evidence>
<evidence type="ECO:0000256" key="5">
    <source>
        <dbReference type="ARBA" id="ARBA00023136"/>
    </source>
</evidence>
<proteinExistence type="predicted"/>
<feature type="transmembrane region" description="Helical" evidence="6">
    <location>
        <begin position="629"/>
        <end position="647"/>
    </location>
</feature>
<organism evidence="9 10">
    <name type="scientific">Nocardioides eburneus</name>
    <dbReference type="NCBI Taxonomy" id="3231482"/>
    <lineage>
        <taxon>Bacteria</taxon>
        <taxon>Bacillati</taxon>
        <taxon>Actinomycetota</taxon>
        <taxon>Actinomycetes</taxon>
        <taxon>Propionibacteriales</taxon>
        <taxon>Nocardioidaceae</taxon>
        <taxon>Nocardioides</taxon>
    </lineage>
</organism>
<dbReference type="InterPro" id="IPR018076">
    <property type="entry name" value="T2SS_GspF_dom"/>
</dbReference>
<evidence type="ECO:0000256" key="6">
    <source>
        <dbReference type="SAM" id="Phobius"/>
    </source>
</evidence>
<keyword evidence="7" id="KW-0732">Signal</keyword>
<dbReference type="CDD" id="cd00198">
    <property type="entry name" value="vWFA"/>
    <property type="match status" value="1"/>
</dbReference>
<evidence type="ECO:0000256" key="7">
    <source>
        <dbReference type="SAM" id="SignalP"/>
    </source>
</evidence>
<dbReference type="Gene3D" id="3.40.50.410">
    <property type="entry name" value="von Willebrand factor, type A domain"/>
    <property type="match status" value="1"/>
</dbReference>
<keyword evidence="4 6" id="KW-1133">Transmembrane helix</keyword>
<reference evidence="9 10" key="1">
    <citation type="submission" date="2024-07" db="EMBL/GenBank/DDBJ databases">
        <authorList>
            <person name="Lee S."/>
            <person name="Kang M."/>
        </authorList>
    </citation>
    <scope>NUCLEOTIDE SEQUENCE [LARGE SCALE GENOMIC DNA]</scope>
    <source>
        <strain evidence="9 10">DS6</strain>
    </source>
</reference>
<comment type="caution">
    <text evidence="9">The sequence shown here is derived from an EMBL/GenBank/DDBJ whole genome shotgun (WGS) entry which is preliminary data.</text>
</comment>
<evidence type="ECO:0000256" key="2">
    <source>
        <dbReference type="ARBA" id="ARBA00022475"/>
    </source>
</evidence>
<gene>
    <name evidence="9" type="ORF">AB3X52_07385</name>
</gene>
<feature type="transmembrane region" description="Helical" evidence="6">
    <location>
        <begin position="454"/>
        <end position="471"/>
    </location>
</feature>
<dbReference type="SMART" id="SM00327">
    <property type="entry name" value="VWA"/>
    <property type="match status" value="1"/>
</dbReference>
<keyword evidence="5 6" id="KW-0472">Membrane</keyword>
<dbReference type="PROSITE" id="PS50234">
    <property type="entry name" value="VWFA"/>
    <property type="match status" value="1"/>
</dbReference>
<dbReference type="InterPro" id="IPR042094">
    <property type="entry name" value="T2SS_GspF_sf"/>
</dbReference>
<dbReference type="PANTHER" id="PTHR35007">
    <property type="entry name" value="INTEGRAL MEMBRANE PROTEIN-RELATED"/>
    <property type="match status" value="1"/>
</dbReference>
<comment type="subcellular location">
    <subcellularLocation>
        <location evidence="1">Cell membrane</location>
        <topology evidence="1">Multi-pass membrane protein</topology>
    </subcellularLocation>
</comment>
<evidence type="ECO:0000256" key="1">
    <source>
        <dbReference type="ARBA" id="ARBA00004651"/>
    </source>
</evidence>
<name>A0ABV3SWW5_9ACTN</name>
<feature type="domain" description="VWFA" evidence="8">
    <location>
        <begin position="93"/>
        <end position="269"/>
    </location>
</feature>
<dbReference type="RefSeq" id="WP_367992815.1">
    <property type="nucleotide sequence ID" value="NZ_JBFPJR010000010.1"/>
</dbReference>
<feature type="transmembrane region" description="Helical" evidence="6">
    <location>
        <begin position="594"/>
        <end position="614"/>
    </location>
</feature>
<dbReference type="SUPFAM" id="SSF53300">
    <property type="entry name" value="vWA-like"/>
    <property type="match status" value="1"/>
</dbReference>
<evidence type="ECO:0000313" key="9">
    <source>
        <dbReference type="EMBL" id="MEX0427434.1"/>
    </source>
</evidence>
<evidence type="ECO:0000313" key="10">
    <source>
        <dbReference type="Proteomes" id="UP001556631"/>
    </source>
</evidence>
<dbReference type="Gene3D" id="1.20.81.30">
    <property type="entry name" value="Type II secretion system (T2SS), domain F"/>
    <property type="match status" value="1"/>
</dbReference>
<evidence type="ECO:0000259" key="8">
    <source>
        <dbReference type="PROSITE" id="PS50234"/>
    </source>
</evidence>
<feature type="transmembrane region" description="Helical" evidence="6">
    <location>
        <begin position="430"/>
        <end position="448"/>
    </location>
</feature>
<keyword evidence="10" id="KW-1185">Reference proteome</keyword>
<dbReference type="Pfam" id="PF13519">
    <property type="entry name" value="VWA_2"/>
    <property type="match status" value="1"/>
</dbReference>
<dbReference type="Proteomes" id="UP001556631">
    <property type="component" value="Unassembled WGS sequence"/>
</dbReference>
<dbReference type="EMBL" id="JBFPJR010000010">
    <property type="protein sequence ID" value="MEX0427434.1"/>
    <property type="molecule type" value="Genomic_DNA"/>
</dbReference>
<dbReference type="InterPro" id="IPR002035">
    <property type="entry name" value="VWF_A"/>
</dbReference>
<keyword evidence="2" id="KW-1003">Cell membrane</keyword>
<dbReference type="Pfam" id="PF00482">
    <property type="entry name" value="T2SSF"/>
    <property type="match status" value="1"/>
</dbReference>
<keyword evidence="3 6" id="KW-0812">Transmembrane</keyword>
<feature type="chain" id="PRO_5047104951" evidence="7">
    <location>
        <begin position="34"/>
        <end position="655"/>
    </location>
</feature>
<accession>A0ABV3SWW5</accession>